<reference evidence="2 3" key="1">
    <citation type="submission" date="2016-10" db="EMBL/GenBank/DDBJ databases">
        <authorList>
            <person name="de Groot N.N."/>
        </authorList>
    </citation>
    <scope>NUCLEOTIDE SEQUENCE [LARGE SCALE GENOMIC DNA]</scope>
    <source>
        <strain evidence="2 3">DSM 44892</strain>
    </source>
</reference>
<dbReference type="PANTHER" id="PTHR38600:SF1">
    <property type="entry name" value="TRANSCRIPTIONAL REGULATORY PROTEIN"/>
    <property type="match status" value="1"/>
</dbReference>
<dbReference type="InterPro" id="IPR036388">
    <property type="entry name" value="WH-like_DNA-bd_sf"/>
</dbReference>
<dbReference type="GO" id="GO:0003700">
    <property type="term" value="F:DNA-binding transcription factor activity"/>
    <property type="evidence" value="ECO:0007669"/>
    <property type="project" value="InterPro"/>
</dbReference>
<dbReference type="SMART" id="SM00418">
    <property type="entry name" value="HTH_ARSR"/>
    <property type="match status" value="1"/>
</dbReference>
<gene>
    <name evidence="2" type="ORF">SAMN05444695_11169</name>
</gene>
<name>A0A1G8NHC0_9NOCA</name>
<proteinExistence type="predicted"/>
<dbReference type="Pfam" id="PF12840">
    <property type="entry name" value="HTH_20"/>
    <property type="match status" value="1"/>
</dbReference>
<dbReference type="Proteomes" id="UP000183263">
    <property type="component" value="Unassembled WGS sequence"/>
</dbReference>
<feature type="domain" description="HTH arsR-type" evidence="1">
    <location>
        <begin position="1"/>
        <end position="94"/>
    </location>
</feature>
<dbReference type="PANTHER" id="PTHR38600">
    <property type="entry name" value="TRANSCRIPTIONAL REGULATORY PROTEIN"/>
    <property type="match status" value="1"/>
</dbReference>
<sequence>MENVFRALSDSTRCAIVEELAARDGQSLFEICTTLITRRGISVSRQAVAKHIAVLSRAGVVDVRWSGRTRIHRLNRGPLHEAQQWLAAHTATDTDTTEPEEYR</sequence>
<dbReference type="CDD" id="cd00090">
    <property type="entry name" value="HTH_ARSR"/>
    <property type="match status" value="1"/>
</dbReference>
<evidence type="ECO:0000259" key="1">
    <source>
        <dbReference type="PROSITE" id="PS50987"/>
    </source>
</evidence>
<keyword evidence="3" id="KW-1185">Reference proteome</keyword>
<dbReference type="InterPro" id="IPR036390">
    <property type="entry name" value="WH_DNA-bd_sf"/>
</dbReference>
<accession>A0A1G8NHC0</accession>
<dbReference type="AlphaFoldDB" id="A0A1G8NHC0"/>
<evidence type="ECO:0000313" key="2">
    <source>
        <dbReference type="EMBL" id="SDI79555.1"/>
    </source>
</evidence>
<protein>
    <submittedName>
        <fullName evidence="2">Helix-turn-helix domain-containing protein</fullName>
    </submittedName>
</protein>
<dbReference type="SUPFAM" id="SSF46785">
    <property type="entry name" value="Winged helix' DNA-binding domain"/>
    <property type="match status" value="1"/>
</dbReference>
<dbReference type="PROSITE" id="PS50987">
    <property type="entry name" value="HTH_ARSR_2"/>
    <property type="match status" value="1"/>
</dbReference>
<dbReference type="Gene3D" id="1.10.10.10">
    <property type="entry name" value="Winged helix-like DNA-binding domain superfamily/Winged helix DNA-binding domain"/>
    <property type="match status" value="1"/>
</dbReference>
<evidence type="ECO:0000313" key="3">
    <source>
        <dbReference type="Proteomes" id="UP000183263"/>
    </source>
</evidence>
<organism evidence="2 3">
    <name type="scientific">Rhodococcus triatomae</name>
    <dbReference type="NCBI Taxonomy" id="300028"/>
    <lineage>
        <taxon>Bacteria</taxon>
        <taxon>Bacillati</taxon>
        <taxon>Actinomycetota</taxon>
        <taxon>Actinomycetes</taxon>
        <taxon>Mycobacteriales</taxon>
        <taxon>Nocardiaceae</taxon>
        <taxon>Rhodococcus</taxon>
    </lineage>
</organism>
<dbReference type="InterPro" id="IPR011991">
    <property type="entry name" value="ArsR-like_HTH"/>
</dbReference>
<dbReference type="RefSeq" id="WP_217631333.1">
    <property type="nucleotide sequence ID" value="NZ_CP048813.1"/>
</dbReference>
<dbReference type="InterPro" id="IPR001845">
    <property type="entry name" value="HTH_ArsR_DNA-bd_dom"/>
</dbReference>
<dbReference type="EMBL" id="FNDN01000011">
    <property type="protein sequence ID" value="SDI79555.1"/>
    <property type="molecule type" value="Genomic_DNA"/>
</dbReference>